<proteinExistence type="predicted"/>
<organism evidence="2 3">
    <name type="scientific">Phrynocephalus forsythii</name>
    <dbReference type="NCBI Taxonomy" id="171643"/>
    <lineage>
        <taxon>Eukaryota</taxon>
        <taxon>Metazoa</taxon>
        <taxon>Chordata</taxon>
        <taxon>Craniata</taxon>
        <taxon>Vertebrata</taxon>
        <taxon>Euteleostomi</taxon>
        <taxon>Lepidosauria</taxon>
        <taxon>Squamata</taxon>
        <taxon>Bifurcata</taxon>
        <taxon>Unidentata</taxon>
        <taxon>Episquamata</taxon>
        <taxon>Toxicofera</taxon>
        <taxon>Iguania</taxon>
        <taxon>Acrodonta</taxon>
        <taxon>Agamidae</taxon>
        <taxon>Agaminae</taxon>
        <taxon>Phrynocephalus</taxon>
    </lineage>
</organism>
<keyword evidence="1" id="KW-0812">Transmembrane</keyword>
<dbReference type="EMBL" id="JAPFRF010000023">
    <property type="protein sequence ID" value="KAJ7303990.1"/>
    <property type="molecule type" value="Genomic_DNA"/>
</dbReference>
<evidence type="ECO:0000313" key="3">
    <source>
        <dbReference type="Proteomes" id="UP001142489"/>
    </source>
</evidence>
<keyword evidence="3" id="KW-1185">Reference proteome</keyword>
<sequence length="162" mass="18538">MALYGVLIERKGNRTEFGERFLLIQKEIPEPYEPNEPKGLSSRTIAGIIVACLVGSILVVALISYQTFENAQRLEPTWTVRPSFEALWQWKQRREMLAKGLEVKRGETQVLYFDSNSSCLLLRSLFPPQTSESEHTADIKSTDIKQAEHWTRVKMSFSSKTS</sequence>
<comment type="caution">
    <text evidence="2">The sequence shown here is derived from an EMBL/GenBank/DDBJ whole genome shotgun (WGS) entry which is preliminary data.</text>
</comment>
<gene>
    <name evidence="2" type="ORF">JRQ81_011506</name>
</gene>
<evidence type="ECO:0000313" key="2">
    <source>
        <dbReference type="EMBL" id="KAJ7303990.1"/>
    </source>
</evidence>
<keyword evidence="1" id="KW-0472">Membrane</keyword>
<evidence type="ECO:0000256" key="1">
    <source>
        <dbReference type="SAM" id="Phobius"/>
    </source>
</evidence>
<accession>A0A9Q1AQ43</accession>
<dbReference type="OrthoDB" id="9035457at2759"/>
<name>A0A9Q1AQ43_9SAUR</name>
<dbReference type="Proteomes" id="UP001142489">
    <property type="component" value="Unassembled WGS sequence"/>
</dbReference>
<dbReference type="AlphaFoldDB" id="A0A9Q1AQ43"/>
<feature type="transmembrane region" description="Helical" evidence="1">
    <location>
        <begin position="45"/>
        <end position="65"/>
    </location>
</feature>
<reference evidence="2" key="1">
    <citation type="journal article" date="2023" name="DNA Res.">
        <title>Chromosome-level genome assembly of Phrynocephalus forsythii using third-generation DNA sequencing and Hi-C analysis.</title>
        <authorList>
            <person name="Qi Y."/>
            <person name="Zhao W."/>
            <person name="Zhao Y."/>
            <person name="Niu C."/>
            <person name="Cao S."/>
            <person name="Zhang Y."/>
        </authorList>
    </citation>
    <scope>NUCLEOTIDE SEQUENCE</scope>
    <source>
        <tissue evidence="2">Muscle</tissue>
    </source>
</reference>
<keyword evidence="1" id="KW-1133">Transmembrane helix</keyword>
<protein>
    <submittedName>
        <fullName evidence="2">Uncharacterized protein</fullName>
    </submittedName>
</protein>